<reference evidence="2 3" key="1">
    <citation type="journal article" date="2011" name="J. Gen. Appl. Microbiol.">
        <title>Draft genome sequencing of the enigmatic yeast Saitoella complicata.</title>
        <authorList>
            <person name="Nishida H."/>
            <person name="Hamamoto M."/>
            <person name="Sugiyama J."/>
        </authorList>
    </citation>
    <scope>NUCLEOTIDE SEQUENCE [LARGE SCALE GENOMIC DNA]</scope>
    <source>
        <strain evidence="2 3">NRRL Y-17804</strain>
    </source>
</reference>
<dbReference type="AlphaFoldDB" id="A0A0E9N7M6"/>
<dbReference type="RefSeq" id="XP_019025493.1">
    <property type="nucleotide sequence ID" value="XM_019169839.1"/>
</dbReference>
<dbReference type="Proteomes" id="UP000033140">
    <property type="component" value="Unassembled WGS sequence"/>
</dbReference>
<evidence type="ECO:0000313" key="3">
    <source>
        <dbReference type="Proteomes" id="UP000033140"/>
    </source>
</evidence>
<name>A0A0E9N7M6_SAICN</name>
<dbReference type="STRING" id="698492.A0A0E9N7M6"/>
<proteinExistence type="predicted"/>
<dbReference type="GO" id="GO:0030674">
    <property type="term" value="F:protein-macromolecule adaptor activity"/>
    <property type="evidence" value="ECO:0007669"/>
    <property type="project" value="TreeGrafter"/>
</dbReference>
<keyword evidence="3" id="KW-1185">Reference proteome</keyword>
<dbReference type="InterPro" id="IPR034627">
    <property type="entry name" value="Irc6"/>
</dbReference>
<feature type="region of interest" description="Disordered" evidence="1">
    <location>
        <begin position="232"/>
        <end position="258"/>
    </location>
</feature>
<evidence type="ECO:0008006" key="4">
    <source>
        <dbReference type="Google" id="ProtNLM"/>
    </source>
</evidence>
<gene>
    <name evidence="2" type="ORF">G7K_0088-t1</name>
</gene>
<protein>
    <recommendedName>
        <fullName evidence="4">Increased recombination centers protein 6</fullName>
    </recommendedName>
</protein>
<dbReference type="OMA" id="EALMMRM"/>
<dbReference type="EMBL" id="BACD03000001">
    <property type="protein sequence ID" value="GAO45839.1"/>
    <property type="molecule type" value="Genomic_DNA"/>
</dbReference>
<reference evidence="2 3" key="2">
    <citation type="journal article" date="2014" name="J. Gen. Appl. Microbiol.">
        <title>The early diverging ascomycetous budding yeast Saitoella complicata has three histone deacetylases belonging to the Clr6, Hos2, and Rpd3 lineages.</title>
        <authorList>
            <person name="Nishida H."/>
            <person name="Matsumoto T."/>
            <person name="Kondo S."/>
            <person name="Hamamoto M."/>
            <person name="Yoshikawa H."/>
        </authorList>
    </citation>
    <scope>NUCLEOTIDE SEQUENCE [LARGE SCALE GENOMIC DNA]</scope>
    <source>
        <strain evidence="2 3">NRRL Y-17804</strain>
    </source>
</reference>
<dbReference type="PANTHER" id="PTHR28043:SF1">
    <property type="entry name" value="INCREASED RECOMBINATION CENTERS PROTEIN 6"/>
    <property type="match status" value="1"/>
</dbReference>
<sequence length="296" mass="32562">MTKRILIVGPPKSGKLTLVKALTSSLPSDLLPTNTSHAGLSHTLPIKTPYYSADVPIWVDEFTPGKEDEWVDGYCSEEAREVLDVLGAIIVTFRHGEDMRDCMKGTKAAERIVERCGGEYGVWNGVCVAVGMHKSVEGVDEGKCEEACTDAGFEYVDFAATGRNEYGEQTGLARIREALEANDWNDEHTIDENDLDGEGPIAEIGDDFGTSEFDEEFFDMSREMAGLREALAQSSIPQEDKDNEEENNDGLDDDEVEGLEKMMGALLAAREQGKDLPLAERRELAAQTVGQLMKKM</sequence>
<dbReference type="Gene3D" id="3.40.50.11960">
    <property type="match status" value="1"/>
</dbReference>
<dbReference type="OrthoDB" id="6425924at2759"/>
<dbReference type="Pfam" id="PF10199">
    <property type="entry name" value="Adaptin_binding"/>
    <property type="match status" value="1"/>
</dbReference>
<accession>A0A0E9N7M6</accession>
<feature type="compositionally biased region" description="Acidic residues" evidence="1">
    <location>
        <begin position="241"/>
        <end position="257"/>
    </location>
</feature>
<dbReference type="PANTHER" id="PTHR28043">
    <property type="entry name" value="INCREASED RECOMBINATION CENTERS PROTEIN 6"/>
    <property type="match status" value="1"/>
</dbReference>
<evidence type="ECO:0000256" key="1">
    <source>
        <dbReference type="SAM" id="MobiDB-lite"/>
    </source>
</evidence>
<organism evidence="2 3">
    <name type="scientific">Saitoella complicata (strain BCRC 22490 / CBS 7301 / JCM 7358 / NBRC 10748 / NRRL Y-17804)</name>
    <dbReference type="NCBI Taxonomy" id="698492"/>
    <lineage>
        <taxon>Eukaryota</taxon>
        <taxon>Fungi</taxon>
        <taxon>Dikarya</taxon>
        <taxon>Ascomycota</taxon>
        <taxon>Taphrinomycotina</taxon>
        <taxon>Taphrinomycotina incertae sedis</taxon>
        <taxon>Saitoella</taxon>
    </lineage>
</organism>
<dbReference type="GO" id="GO:0016192">
    <property type="term" value="P:vesicle-mediated transport"/>
    <property type="evidence" value="ECO:0007669"/>
    <property type="project" value="InterPro"/>
</dbReference>
<reference evidence="2 3" key="3">
    <citation type="journal article" date="2015" name="Genome Announc.">
        <title>Draft Genome Sequence of the Archiascomycetous Yeast Saitoella complicata.</title>
        <authorList>
            <person name="Yamauchi K."/>
            <person name="Kondo S."/>
            <person name="Hamamoto M."/>
            <person name="Takahashi Y."/>
            <person name="Ogura Y."/>
            <person name="Hayashi T."/>
            <person name="Nishida H."/>
        </authorList>
    </citation>
    <scope>NUCLEOTIDE SEQUENCE [LARGE SCALE GENOMIC DNA]</scope>
    <source>
        <strain evidence="2 3">NRRL Y-17804</strain>
    </source>
</reference>
<evidence type="ECO:0000313" key="2">
    <source>
        <dbReference type="EMBL" id="GAO45839.1"/>
    </source>
</evidence>
<comment type="caution">
    <text evidence="2">The sequence shown here is derived from an EMBL/GenBank/DDBJ whole genome shotgun (WGS) entry which is preliminary data.</text>
</comment>